<keyword evidence="2" id="KW-1185">Reference proteome</keyword>
<evidence type="ECO:0000313" key="1">
    <source>
        <dbReference type="EMBL" id="REF00688.1"/>
    </source>
</evidence>
<sequence length="333" mass="36586">MNEPIKITIASAADAVATVPYMLGFHPEDSLVVVGWNSQGSFGIRLDLITRDHHGDLIRRLRAFMVGTAAEAVILLGYGSEDRTVPLLTEVQDALADILTVKEVLRVNDGRWWSLTCIDHRCCPADGTPYDIASTTIAATAAYAGRVAYGSRREMAATLAPMGGRDRERMQAETERAEAELLRDGGSPPLLVIEGLPMVRSLLGSGARLTDRQVARLSVVLNHLRVRDEAWARIAEHDQDQQLRFWRDMTRRTVGEYTAAPAALLAYTAYMDGDGALAQMALERSRQAVPSYNLAALLQEALNHAISPQAFREKFSLTPEWVAETYGDTSHPA</sequence>
<comment type="caution">
    <text evidence="1">The sequence shown here is derived from an EMBL/GenBank/DDBJ whole genome shotgun (WGS) entry which is preliminary data.</text>
</comment>
<name>A0A3D9SYN4_9ACTN</name>
<organism evidence="1 2">
    <name type="scientific">Thermomonospora umbrina</name>
    <dbReference type="NCBI Taxonomy" id="111806"/>
    <lineage>
        <taxon>Bacteria</taxon>
        <taxon>Bacillati</taxon>
        <taxon>Actinomycetota</taxon>
        <taxon>Actinomycetes</taxon>
        <taxon>Streptosporangiales</taxon>
        <taxon>Thermomonosporaceae</taxon>
        <taxon>Thermomonospora</taxon>
    </lineage>
</organism>
<accession>A0A3D9SYN4</accession>
<dbReference type="InterPro" id="IPR025447">
    <property type="entry name" value="DUF4192"/>
</dbReference>
<protein>
    <submittedName>
        <fullName evidence="1">Uncharacterized protein DUF4192</fullName>
    </submittedName>
</protein>
<dbReference type="AlphaFoldDB" id="A0A3D9SYN4"/>
<dbReference type="Pfam" id="PF13830">
    <property type="entry name" value="DUF4192"/>
    <property type="match status" value="1"/>
</dbReference>
<dbReference type="RefSeq" id="WP_170177865.1">
    <property type="nucleotide sequence ID" value="NZ_QTTT01000001.1"/>
</dbReference>
<reference evidence="1 2" key="1">
    <citation type="submission" date="2018-08" db="EMBL/GenBank/DDBJ databases">
        <title>Sequencing the genomes of 1000 actinobacteria strains.</title>
        <authorList>
            <person name="Klenk H.-P."/>
        </authorList>
    </citation>
    <scope>NUCLEOTIDE SEQUENCE [LARGE SCALE GENOMIC DNA]</scope>
    <source>
        <strain evidence="1 2">DSM 43927</strain>
    </source>
</reference>
<proteinExistence type="predicted"/>
<dbReference type="Proteomes" id="UP000256661">
    <property type="component" value="Unassembled WGS sequence"/>
</dbReference>
<gene>
    <name evidence="1" type="ORF">DFJ69_6251</name>
</gene>
<evidence type="ECO:0000313" key="2">
    <source>
        <dbReference type="Proteomes" id="UP000256661"/>
    </source>
</evidence>
<dbReference type="EMBL" id="QTTT01000001">
    <property type="protein sequence ID" value="REF00688.1"/>
    <property type="molecule type" value="Genomic_DNA"/>
</dbReference>